<dbReference type="EMBL" id="CP009508">
    <property type="protein sequence ID" value="AKB37054.1"/>
    <property type="molecule type" value="Genomic_DNA"/>
</dbReference>
<gene>
    <name evidence="1" type="ORF">MSSAC_2464</name>
</gene>
<dbReference type="KEGG" id="msj:MSSAC_2464"/>
<evidence type="ECO:0000313" key="2">
    <source>
        <dbReference type="Proteomes" id="UP000033123"/>
    </source>
</evidence>
<organism evidence="1 2">
    <name type="scientific">Methanosarcina siciliae C2J</name>
    <dbReference type="NCBI Taxonomy" id="1434118"/>
    <lineage>
        <taxon>Archaea</taxon>
        <taxon>Methanobacteriati</taxon>
        <taxon>Methanobacteriota</taxon>
        <taxon>Stenosarchaea group</taxon>
        <taxon>Methanomicrobia</taxon>
        <taxon>Methanosarcinales</taxon>
        <taxon>Methanosarcinaceae</taxon>
        <taxon>Methanosarcina</taxon>
    </lineage>
</organism>
<evidence type="ECO:0000313" key="1">
    <source>
        <dbReference type="EMBL" id="AKB37054.1"/>
    </source>
</evidence>
<name>A0A0E3PPW7_9EURY</name>
<proteinExistence type="predicted"/>
<reference evidence="1 2" key="1">
    <citation type="submission" date="2014-07" db="EMBL/GenBank/DDBJ databases">
        <title>Methanogenic archaea and the global carbon cycle.</title>
        <authorList>
            <person name="Henriksen J.R."/>
            <person name="Luke J."/>
            <person name="Reinhart S."/>
            <person name="Benedict M.N."/>
            <person name="Youngblut N.D."/>
            <person name="Metcalf M.E."/>
            <person name="Whitaker R.J."/>
            <person name="Metcalf W.W."/>
        </authorList>
    </citation>
    <scope>NUCLEOTIDE SEQUENCE [LARGE SCALE GENOMIC DNA]</scope>
    <source>
        <strain evidence="1 2">C2J</strain>
    </source>
</reference>
<dbReference type="AlphaFoldDB" id="A0A0E3PPW7"/>
<accession>A0A0E3PPW7</accession>
<protein>
    <submittedName>
        <fullName evidence="1">Mobile element protein</fullName>
    </submittedName>
</protein>
<sequence length="47" mass="5761">MEDMRAKLNTEKSTEKKRKTGIEFVMMWYPLQIEWKSVPFNSMIFFL</sequence>
<dbReference type="PATRIC" id="fig|1434118.4.peg.3195"/>
<dbReference type="Proteomes" id="UP000033123">
    <property type="component" value="Chromosome"/>
</dbReference>
<dbReference type="HOGENOM" id="CLU_3163187_0_0_2"/>